<evidence type="ECO:0000256" key="3">
    <source>
        <dbReference type="PROSITE-ProRule" id="PRU00176"/>
    </source>
</evidence>
<dbReference type="AlphaFoldDB" id="A0A177B9U8"/>
<gene>
    <name evidence="5" type="ORF">A3Q56_02033</name>
</gene>
<dbReference type="GO" id="GO:0003729">
    <property type="term" value="F:mRNA binding"/>
    <property type="evidence" value="ECO:0007669"/>
    <property type="project" value="UniProtKB-ARBA"/>
</dbReference>
<dbReference type="GO" id="GO:0005737">
    <property type="term" value="C:cytoplasm"/>
    <property type="evidence" value="ECO:0007669"/>
    <property type="project" value="UniProtKB-ARBA"/>
</dbReference>
<dbReference type="InterPro" id="IPR012677">
    <property type="entry name" value="Nucleotide-bd_a/b_plait_sf"/>
</dbReference>
<proteinExistence type="predicted"/>
<evidence type="ECO:0000256" key="2">
    <source>
        <dbReference type="ARBA" id="ARBA00022884"/>
    </source>
</evidence>
<dbReference type="InterPro" id="IPR035979">
    <property type="entry name" value="RBD_domain_sf"/>
</dbReference>
<dbReference type="SUPFAM" id="SSF54928">
    <property type="entry name" value="RNA-binding domain, RBD"/>
    <property type="match status" value="1"/>
</dbReference>
<feature type="domain" description="RRM" evidence="4">
    <location>
        <begin position="16"/>
        <end position="96"/>
    </location>
</feature>
<dbReference type="SMART" id="SM00360">
    <property type="entry name" value="RRM"/>
    <property type="match status" value="2"/>
</dbReference>
<dbReference type="PANTHER" id="PTHR24012">
    <property type="entry name" value="RNA BINDING PROTEIN"/>
    <property type="match status" value="1"/>
</dbReference>
<dbReference type="PROSITE" id="PS50102">
    <property type="entry name" value="RRM"/>
    <property type="match status" value="2"/>
</dbReference>
<dbReference type="OrthoDB" id="410044at2759"/>
<keyword evidence="1" id="KW-0677">Repeat</keyword>
<reference evidence="5 6" key="1">
    <citation type="submission" date="2016-04" db="EMBL/GenBank/DDBJ databases">
        <title>The genome of Intoshia linei affirms orthonectids as highly simplified spiralians.</title>
        <authorList>
            <person name="Mikhailov K.V."/>
            <person name="Slusarev G.S."/>
            <person name="Nikitin M.A."/>
            <person name="Logacheva M.D."/>
            <person name="Penin A."/>
            <person name="Aleoshin V."/>
            <person name="Panchin Y.V."/>
        </authorList>
    </citation>
    <scope>NUCLEOTIDE SEQUENCE [LARGE SCALE GENOMIC DNA]</scope>
    <source>
        <strain evidence="5">Intl2013</strain>
        <tissue evidence="5">Whole animal</tissue>
    </source>
</reference>
<evidence type="ECO:0000313" key="6">
    <source>
        <dbReference type="Proteomes" id="UP000078046"/>
    </source>
</evidence>
<dbReference type="Proteomes" id="UP000078046">
    <property type="component" value="Unassembled WGS sequence"/>
</dbReference>
<feature type="domain" description="RRM" evidence="4">
    <location>
        <begin position="235"/>
        <end position="313"/>
    </location>
</feature>
<dbReference type="InterPro" id="IPR000504">
    <property type="entry name" value="RRM_dom"/>
</dbReference>
<dbReference type="Gene3D" id="3.30.70.330">
    <property type="match status" value="2"/>
</dbReference>
<protein>
    <recommendedName>
        <fullName evidence="4">RRM domain-containing protein</fullName>
    </recommendedName>
</protein>
<organism evidence="5 6">
    <name type="scientific">Intoshia linei</name>
    <dbReference type="NCBI Taxonomy" id="1819745"/>
    <lineage>
        <taxon>Eukaryota</taxon>
        <taxon>Metazoa</taxon>
        <taxon>Spiralia</taxon>
        <taxon>Lophotrochozoa</taxon>
        <taxon>Mesozoa</taxon>
        <taxon>Orthonectida</taxon>
        <taxon>Rhopaluridae</taxon>
        <taxon>Intoshia</taxon>
    </lineage>
</organism>
<dbReference type="GO" id="GO:0010629">
    <property type="term" value="P:negative regulation of gene expression"/>
    <property type="evidence" value="ECO:0007669"/>
    <property type="project" value="UniProtKB-ARBA"/>
</dbReference>
<comment type="caution">
    <text evidence="5">The sequence shown here is derived from an EMBL/GenBank/DDBJ whole genome shotgun (WGS) entry which is preliminary data.</text>
</comment>
<sequence>MKTGKDLEKNGSSSERKLFIGMLGKQMTEDEVKNLFKTFGKIEECTILKDHNGVSKGCAFVKYLKRQEAFLAIKSLHGSQTMMGASSSLVVKFADNDKERQIRKIQQLTSAVDIGQNNYGVFNPLITGFYPGAYQFIQQQAMLAASMTGQTGTNGYTSNLSQLNQSNYNMQSIGNYPSVNTRNPSASDIYSTYPYNMYASFGQNMFQTQILKTNPLLNKMNLAYKCNFVCGPEGSNLFIYHLPQEFGDNELANMFMIYGSVISAKVYIDRATNQSKCFGFISFDNPLSAQKAINAMNGYQIGMKRLKVQLKRQKENVY</sequence>
<dbReference type="EMBL" id="LWCA01000174">
    <property type="protein sequence ID" value="OAF70214.1"/>
    <property type="molecule type" value="Genomic_DNA"/>
</dbReference>
<accession>A0A177B9U8</accession>
<dbReference type="Pfam" id="PF00076">
    <property type="entry name" value="RRM_1"/>
    <property type="match status" value="2"/>
</dbReference>
<dbReference type="FunFam" id="3.30.70.330:FF:000383">
    <property type="entry name" value="Sex lethal, isoform D"/>
    <property type="match status" value="1"/>
</dbReference>
<dbReference type="FunFam" id="3.30.70.330:FF:000198">
    <property type="entry name" value="CUGBP Elav-like family member 6 isoform X3"/>
    <property type="match status" value="1"/>
</dbReference>
<keyword evidence="2 3" id="KW-0694">RNA-binding</keyword>
<dbReference type="GO" id="GO:0009967">
    <property type="term" value="P:positive regulation of signal transduction"/>
    <property type="evidence" value="ECO:0007669"/>
    <property type="project" value="UniProtKB-ARBA"/>
</dbReference>
<keyword evidence="6" id="KW-1185">Reference proteome</keyword>
<evidence type="ECO:0000256" key="1">
    <source>
        <dbReference type="ARBA" id="ARBA00022737"/>
    </source>
</evidence>
<evidence type="ECO:0000313" key="5">
    <source>
        <dbReference type="EMBL" id="OAF70214.1"/>
    </source>
</evidence>
<evidence type="ECO:0000259" key="4">
    <source>
        <dbReference type="PROSITE" id="PS50102"/>
    </source>
</evidence>
<name>A0A177B9U8_9BILA</name>